<evidence type="ECO:0000313" key="1">
    <source>
        <dbReference type="EMBL" id="GAA0425440.1"/>
    </source>
</evidence>
<reference evidence="2" key="1">
    <citation type="journal article" date="2019" name="Int. J. Syst. Evol. Microbiol.">
        <title>The Global Catalogue of Microorganisms (GCM) 10K type strain sequencing project: providing services to taxonomists for standard genome sequencing and annotation.</title>
        <authorList>
            <consortium name="The Broad Institute Genomics Platform"/>
            <consortium name="The Broad Institute Genome Sequencing Center for Infectious Disease"/>
            <person name="Wu L."/>
            <person name="Ma J."/>
        </authorList>
    </citation>
    <scope>NUCLEOTIDE SEQUENCE [LARGE SCALE GENOMIC DNA]</scope>
    <source>
        <strain evidence="2">JCM 4788</strain>
    </source>
</reference>
<dbReference type="EMBL" id="BAAABX010000057">
    <property type="protein sequence ID" value="GAA0425440.1"/>
    <property type="molecule type" value="Genomic_DNA"/>
</dbReference>
<evidence type="ECO:0008006" key="3">
    <source>
        <dbReference type="Google" id="ProtNLM"/>
    </source>
</evidence>
<protein>
    <recommendedName>
        <fullName evidence="3">DNA polymerase Y family protein</fullName>
    </recommendedName>
</protein>
<evidence type="ECO:0000313" key="2">
    <source>
        <dbReference type="Proteomes" id="UP001500879"/>
    </source>
</evidence>
<dbReference type="Proteomes" id="UP001500879">
    <property type="component" value="Unassembled WGS sequence"/>
</dbReference>
<proteinExistence type="predicted"/>
<comment type="caution">
    <text evidence="1">The sequence shown here is derived from an EMBL/GenBank/DDBJ whole genome shotgun (WGS) entry which is preliminary data.</text>
</comment>
<accession>A0ABP3IW24</accession>
<keyword evidence="2" id="KW-1185">Reference proteome</keyword>
<sequence length="380" mass="40292">MRPPADTPDPAVLGVLLARHGWRRQGGASGRYGRWTPPDTAGTSLLVPETAAFPDSADLLAEALAALEHSAAPSARHVLIAFRTPSDEIHWHRRIPEPGPPAAVWAAQERLRSGARALLLTGALATRGTAGYHGARHRRPAEAALDHLLVGPQHGARDLTVFAPVGPDEPYGRPAVGALLRALHAARDATDYERATGRPEAFAAAVEAGVCRELTEALVALVGGSEGIRVRLEWAPAAGPPPGFGARPEPVEFSPGDLPVLREAGARYLREEPSLPVRLTGTVVHLWRDAPGGSGTVQLRVVDGADVTEVRAEVDEDDYRVAGHAHLMGLPVRIGGRLESRGGFRRLTGAGGVLPVRVDEAERERLLKSLDIFGDREAGG</sequence>
<name>A0ABP3IW24_9ACTN</name>
<gene>
    <name evidence="1" type="ORF">GCM10010357_53720</name>
</gene>
<organism evidence="1 2">
    <name type="scientific">Streptomyces luteireticuli</name>
    <dbReference type="NCBI Taxonomy" id="173858"/>
    <lineage>
        <taxon>Bacteria</taxon>
        <taxon>Bacillati</taxon>
        <taxon>Actinomycetota</taxon>
        <taxon>Actinomycetes</taxon>
        <taxon>Kitasatosporales</taxon>
        <taxon>Streptomycetaceae</taxon>
        <taxon>Streptomyces</taxon>
    </lineage>
</organism>
<dbReference type="RefSeq" id="WP_344029521.1">
    <property type="nucleotide sequence ID" value="NZ_BAAABX010000057.1"/>
</dbReference>